<keyword evidence="1" id="KW-1133">Transmembrane helix</keyword>
<organism evidence="2 3">
    <name type="scientific">Candidatus Woesebacteria bacterium RIFCSPLOWO2_01_FULL_39_10</name>
    <dbReference type="NCBI Taxonomy" id="1802516"/>
    <lineage>
        <taxon>Bacteria</taxon>
        <taxon>Candidatus Woeseibacteriota</taxon>
    </lineage>
</organism>
<proteinExistence type="predicted"/>
<feature type="transmembrane region" description="Helical" evidence="1">
    <location>
        <begin position="78"/>
        <end position="101"/>
    </location>
</feature>
<evidence type="ECO:0000313" key="2">
    <source>
        <dbReference type="EMBL" id="OGM59694.1"/>
    </source>
</evidence>
<reference evidence="2 3" key="1">
    <citation type="journal article" date="2016" name="Nat. Commun.">
        <title>Thousands of microbial genomes shed light on interconnected biogeochemical processes in an aquifer system.</title>
        <authorList>
            <person name="Anantharaman K."/>
            <person name="Brown C.T."/>
            <person name="Hug L.A."/>
            <person name="Sharon I."/>
            <person name="Castelle C.J."/>
            <person name="Probst A.J."/>
            <person name="Thomas B.C."/>
            <person name="Singh A."/>
            <person name="Wilkins M.J."/>
            <person name="Karaoz U."/>
            <person name="Brodie E.L."/>
            <person name="Williams K.H."/>
            <person name="Hubbard S.S."/>
            <person name="Banfield J.F."/>
        </authorList>
    </citation>
    <scope>NUCLEOTIDE SEQUENCE [LARGE SCALE GENOMIC DNA]</scope>
</reference>
<accession>A0A1F8B6L7</accession>
<evidence type="ECO:0000313" key="3">
    <source>
        <dbReference type="Proteomes" id="UP000179018"/>
    </source>
</evidence>
<gene>
    <name evidence="2" type="ORF">A3A75_00930</name>
</gene>
<dbReference type="AlphaFoldDB" id="A0A1F8B6L7"/>
<protein>
    <submittedName>
        <fullName evidence="2">Uncharacterized protein</fullName>
    </submittedName>
</protein>
<dbReference type="EMBL" id="MGHC01000018">
    <property type="protein sequence ID" value="OGM59694.1"/>
    <property type="molecule type" value="Genomic_DNA"/>
</dbReference>
<dbReference type="Proteomes" id="UP000179018">
    <property type="component" value="Unassembled WGS sequence"/>
</dbReference>
<evidence type="ECO:0000256" key="1">
    <source>
        <dbReference type="SAM" id="Phobius"/>
    </source>
</evidence>
<feature type="transmembrane region" description="Helical" evidence="1">
    <location>
        <begin position="49"/>
        <end position="66"/>
    </location>
</feature>
<name>A0A1F8B6L7_9BACT</name>
<comment type="caution">
    <text evidence="2">The sequence shown here is derived from an EMBL/GenBank/DDBJ whole genome shotgun (WGS) entry which is preliminary data.</text>
</comment>
<keyword evidence="1" id="KW-0812">Transmembrane</keyword>
<dbReference type="STRING" id="1802516.A3A75_00930"/>
<sequence>MRKGERSYFFRLGVGLRAETEDLFFKDFGALEVFTFVELLAFIRSLERLLFIRAALFLWIVFFFAARSMNEKAFLTSFSFLLFLASLTTDSSLLRIFLFTFSFRRDPRRALFAVLVTGILVRNKKKYKIHYSL</sequence>
<keyword evidence="1" id="KW-0472">Membrane</keyword>